<evidence type="ECO:0000313" key="2">
    <source>
        <dbReference type="Proteomes" id="UP000320707"/>
    </source>
</evidence>
<dbReference type="Proteomes" id="UP000320707">
    <property type="component" value="Unassembled WGS sequence"/>
</dbReference>
<sequence>MSWKSPSPGRAEKGRKSWIKHHRLFLVEIDTIDSPLSPYWACHLCDAKGQPEFFAAAATSSAADHLRKYVNVSVTSRARASLTDAGSTGLLRAVKQLVQIRQPTDLNGPSDDACSIALCHAPESRRFEN</sequence>
<accession>A0A559LLM1</accession>
<protein>
    <submittedName>
        <fullName evidence="1">Uncharacterized protein</fullName>
    </submittedName>
</protein>
<name>A0A559LLM1_FUSOC</name>
<dbReference type="EMBL" id="SRMI01000003">
    <property type="protein sequence ID" value="TVY75159.1"/>
    <property type="molecule type" value="Genomic_DNA"/>
</dbReference>
<organism evidence="1 2">
    <name type="scientific">Fusarium oxysporum f. sp. cubense</name>
    <dbReference type="NCBI Taxonomy" id="61366"/>
    <lineage>
        <taxon>Eukaryota</taxon>
        <taxon>Fungi</taxon>
        <taxon>Dikarya</taxon>
        <taxon>Ascomycota</taxon>
        <taxon>Pezizomycotina</taxon>
        <taxon>Sordariomycetes</taxon>
        <taxon>Hypocreomycetidae</taxon>
        <taxon>Hypocreales</taxon>
        <taxon>Nectriaceae</taxon>
        <taxon>Fusarium</taxon>
        <taxon>Fusarium oxysporum species complex</taxon>
    </lineage>
</organism>
<dbReference type="AlphaFoldDB" id="A0A559LLM1"/>
<comment type="caution">
    <text evidence="1">The sequence shown here is derived from an EMBL/GenBank/DDBJ whole genome shotgun (WGS) entry which is preliminary data.</text>
</comment>
<reference evidence="1 2" key="1">
    <citation type="journal article" date="2019" name="Microbiol. Resour. Announc.">
        <title>High-quality draft genome sequence of Fusarium oxysporum f. sp. cubense strain 160527, a causal agent of Panama disease.</title>
        <authorList>
            <person name="Asai S."/>
            <person name="Ayukawa Y."/>
            <person name="Gan P."/>
            <person name="Masuda S."/>
            <person name="Komatsu K."/>
            <person name="Shirasu K."/>
            <person name="Arie T."/>
        </authorList>
    </citation>
    <scope>NUCLEOTIDE SEQUENCE [LARGE SCALE GENOMIC DNA]</scope>
    <source>
        <strain evidence="1 2">160527</strain>
    </source>
</reference>
<evidence type="ECO:0000313" key="1">
    <source>
        <dbReference type="EMBL" id="TVY75159.1"/>
    </source>
</evidence>
<gene>
    <name evidence="1" type="ORF">Focb16_v005828</name>
</gene>
<proteinExistence type="predicted"/>